<accession>A0A4Z0DAD5</accession>
<dbReference type="OrthoDB" id="2236502at2"/>
<evidence type="ECO:0000313" key="1">
    <source>
        <dbReference type="EMBL" id="TFZ41857.1"/>
    </source>
</evidence>
<evidence type="ECO:0000313" key="2">
    <source>
        <dbReference type="Proteomes" id="UP000298381"/>
    </source>
</evidence>
<comment type="caution">
    <text evidence="1">The sequence shown here is derived from an EMBL/GenBank/DDBJ whole genome shotgun (WGS) entry which is preliminary data.</text>
</comment>
<protein>
    <submittedName>
        <fullName evidence="1">Uncharacterized protein</fullName>
    </submittedName>
</protein>
<dbReference type="AlphaFoldDB" id="A0A4Z0DAD5"/>
<dbReference type="Proteomes" id="UP000298381">
    <property type="component" value="Unassembled WGS sequence"/>
</dbReference>
<reference evidence="1 2" key="1">
    <citation type="submission" date="2019-03" db="EMBL/GenBank/DDBJ databases">
        <title>Draft genome sequence data and analysis of a Fermenting Bacterium, Soehngenia longevitae strain 1933PT, isolated from petroleum reservoir in Azerbaijan.</title>
        <authorList>
            <person name="Grouzdev D.S."/>
            <person name="Bidzhieva S.K."/>
            <person name="Sokolova D.S."/>
            <person name="Tourova T.P."/>
            <person name="Poltaraus A.B."/>
            <person name="Nazina T.N."/>
        </authorList>
    </citation>
    <scope>NUCLEOTIDE SEQUENCE [LARGE SCALE GENOMIC DNA]</scope>
    <source>
        <strain evidence="1 2">1933P</strain>
    </source>
</reference>
<dbReference type="EMBL" id="SRIB01000001">
    <property type="protein sequence ID" value="TFZ41857.1"/>
    <property type="molecule type" value="Genomic_DNA"/>
</dbReference>
<gene>
    <name evidence="1" type="ORF">E4100_00255</name>
</gene>
<keyword evidence="2" id="KW-1185">Reference proteome</keyword>
<name>A0A4Z0DAD5_9FIRM</name>
<proteinExistence type="predicted"/>
<sequence length="132" mass="15186">MRIFAAFIAEDKTAFMDGFIQGKKISDFKDNRGNKMKDIVLRKRLEDYDSQISDVYKKSSGYVHLSDVAFYSSVCAKDNYRIEFSVGLPIREEANEILIEGADAFIHYTLLQYQLLQAVVESKKRVDENSIL</sequence>
<organism evidence="1 2">
    <name type="scientific">Soehngenia longivitae</name>
    <dbReference type="NCBI Taxonomy" id="2562294"/>
    <lineage>
        <taxon>Bacteria</taxon>
        <taxon>Bacillati</taxon>
        <taxon>Bacillota</taxon>
        <taxon>Tissierellia</taxon>
        <taxon>Tissierellales</taxon>
        <taxon>Tissierellaceae</taxon>
        <taxon>Soehngenia</taxon>
    </lineage>
</organism>